<dbReference type="PANTHER" id="PTHR43166">
    <property type="entry name" value="AMINO ACID IMPORT ATP-BINDING PROTEIN"/>
    <property type="match status" value="1"/>
</dbReference>
<evidence type="ECO:0000313" key="9">
    <source>
        <dbReference type="EMBL" id="MDU0342492.1"/>
    </source>
</evidence>
<keyword evidence="6" id="KW-1278">Translocase</keyword>
<evidence type="ECO:0000256" key="3">
    <source>
        <dbReference type="ARBA" id="ARBA00022475"/>
    </source>
</evidence>
<gene>
    <name evidence="9" type="primary">phnC</name>
    <name evidence="9" type="ORF">RKE40_21550</name>
</gene>
<keyword evidence="10" id="KW-1185">Reference proteome</keyword>
<keyword evidence="7" id="KW-0472">Membrane</keyword>
<dbReference type="Gene3D" id="3.40.50.300">
    <property type="entry name" value="P-loop containing nucleotide triphosphate hydrolases"/>
    <property type="match status" value="1"/>
</dbReference>
<keyword evidence="5 9" id="KW-0067">ATP-binding</keyword>
<evidence type="ECO:0000313" key="10">
    <source>
        <dbReference type="Proteomes" id="UP001254257"/>
    </source>
</evidence>
<comment type="caution">
    <text evidence="9">The sequence shown here is derived from an EMBL/GenBank/DDBJ whole genome shotgun (WGS) entry which is preliminary data.</text>
</comment>
<dbReference type="Pfam" id="PF00005">
    <property type="entry name" value="ABC_tran"/>
    <property type="match status" value="1"/>
</dbReference>
<dbReference type="CDD" id="cd03256">
    <property type="entry name" value="ABC_PhnC_transporter"/>
    <property type="match status" value="1"/>
</dbReference>
<evidence type="ECO:0000256" key="4">
    <source>
        <dbReference type="ARBA" id="ARBA00022741"/>
    </source>
</evidence>
<proteinExistence type="inferred from homology"/>
<reference evidence="9 10" key="1">
    <citation type="submission" date="2023-09" db="EMBL/GenBank/DDBJ databases">
        <title>Whole genome shotgun sequencing (WGS) of Bosea sp. ZW T0_25, isolated from stored onions (Allium cepa).</title>
        <authorList>
            <person name="Stoll D.A."/>
            <person name="Huch M."/>
        </authorList>
    </citation>
    <scope>NUCLEOTIDE SEQUENCE [LARGE SCALE GENOMIC DNA]</scope>
    <source>
        <strain evidence="9 10">ZW T0_25</strain>
    </source>
</reference>
<evidence type="ECO:0000256" key="6">
    <source>
        <dbReference type="ARBA" id="ARBA00022967"/>
    </source>
</evidence>
<dbReference type="InterPro" id="IPR003439">
    <property type="entry name" value="ABC_transporter-like_ATP-bd"/>
</dbReference>
<sequence>MSDSFHAATGGSSPLLAVEGLTKVYPTGKKALGGIDVVIDRPQLVAVIGSSGAGKSTFIRCINRLVEPTSGRILLNGEDIVALDRKGLRAARRRIGMIFQEYNLVERLSVMQNVLSGRLGYVGLIASLRWRFPPEDIQAAFALLDRVGLDGYHNQRADALSGGQRQRVGIARALMQRPDLLLLDEPTASLDPKTSRQIMRLVRELVAERQTPAIINIHDVALARAYADRIIGLRDGIVVFDAEASALTEAALTEIYGAEDWAPAPSEDDDEPALIGMRP</sequence>
<protein>
    <submittedName>
        <fullName evidence="9">Phosphonate ABC transporter ATP-binding protein</fullName>
    </submittedName>
</protein>
<dbReference type="InterPro" id="IPR012693">
    <property type="entry name" value="ABC_transpr_PhnC"/>
</dbReference>
<dbReference type="PROSITE" id="PS00211">
    <property type="entry name" value="ABC_TRANSPORTER_1"/>
    <property type="match status" value="1"/>
</dbReference>
<dbReference type="InterPro" id="IPR050086">
    <property type="entry name" value="MetN_ABC_transporter-like"/>
</dbReference>
<accession>A0ABU3SDM5</accession>
<comment type="similarity">
    <text evidence="1">Belongs to the ABC transporter superfamily.</text>
</comment>
<name>A0ABU3SDM5_9HYPH</name>
<organism evidence="9 10">
    <name type="scientific">Bosea rubneri</name>
    <dbReference type="NCBI Taxonomy" id="3075434"/>
    <lineage>
        <taxon>Bacteria</taxon>
        <taxon>Pseudomonadati</taxon>
        <taxon>Pseudomonadota</taxon>
        <taxon>Alphaproteobacteria</taxon>
        <taxon>Hyphomicrobiales</taxon>
        <taxon>Boseaceae</taxon>
        <taxon>Bosea</taxon>
    </lineage>
</organism>
<feature type="domain" description="ABC transporter" evidence="8">
    <location>
        <begin position="16"/>
        <end position="260"/>
    </location>
</feature>
<dbReference type="SUPFAM" id="SSF52540">
    <property type="entry name" value="P-loop containing nucleoside triphosphate hydrolases"/>
    <property type="match status" value="1"/>
</dbReference>
<dbReference type="Proteomes" id="UP001254257">
    <property type="component" value="Unassembled WGS sequence"/>
</dbReference>
<dbReference type="NCBIfam" id="TIGR02315">
    <property type="entry name" value="ABC_phnC"/>
    <property type="match status" value="1"/>
</dbReference>
<dbReference type="InterPro" id="IPR003593">
    <property type="entry name" value="AAA+_ATPase"/>
</dbReference>
<dbReference type="PROSITE" id="PS50893">
    <property type="entry name" value="ABC_TRANSPORTER_2"/>
    <property type="match status" value="1"/>
</dbReference>
<dbReference type="EMBL" id="JAWDID010000042">
    <property type="protein sequence ID" value="MDU0342492.1"/>
    <property type="molecule type" value="Genomic_DNA"/>
</dbReference>
<keyword evidence="2" id="KW-0813">Transport</keyword>
<evidence type="ECO:0000256" key="5">
    <source>
        <dbReference type="ARBA" id="ARBA00022840"/>
    </source>
</evidence>
<evidence type="ECO:0000256" key="1">
    <source>
        <dbReference type="ARBA" id="ARBA00005417"/>
    </source>
</evidence>
<keyword evidence="3" id="KW-1003">Cell membrane</keyword>
<evidence type="ECO:0000259" key="8">
    <source>
        <dbReference type="PROSITE" id="PS50893"/>
    </source>
</evidence>
<dbReference type="GO" id="GO:0005524">
    <property type="term" value="F:ATP binding"/>
    <property type="evidence" value="ECO:0007669"/>
    <property type="project" value="UniProtKB-KW"/>
</dbReference>
<dbReference type="RefSeq" id="WP_316020263.1">
    <property type="nucleotide sequence ID" value="NZ_JAWDID010000042.1"/>
</dbReference>
<evidence type="ECO:0000256" key="2">
    <source>
        <dbReference type="ARBA" id="ARBA00022448"/>
    </source>
</evidence>
<keyword evidence="4" id="KW-0547">Nucleotide-binding</keyword>
<dbReference type="PANTHER" id="PTHR43166:SF6">
    <property type="entry name" value="PHOSPHONATES IMPORT ATP-BINDING PROTEIN PHNC"/>
    <property type="match status" value="1"/>
</dbReference>
<dbReference type="InterPro" id="IPR027417">
    <property type="entry name" value="P-loop_NTPase"/>
</dbReference>
<evidence type="ECO:0000256" key="7">
    <source>
        <dbReference type="ARBA" id="ARBA00023136"/>
    </source>
</evidence>
<dbReference type="SMART" id="SM00382">
    <property type="entry name" value="AAA"/>
    <property type="match status" value="1"/>
</dbReference>
<dbReference type="InterPro" id="IPR017871">
    <property type="entry name" value="ABC_transporter-like_CS"/>
</dbReference>